<name>A0A151IDW6_9HYME</name>
<dbReference type="SMART" id="SM00184">
    <property type="entry name" value="RING"/>
    <property type="match status" value="1"/>
</dbReference>
<evidence type="ECO:0000256" key="3">
    <source>
        <dbReference type="PROSITE-ProRule" id="PRU00175"/>
    </source>
</evidence>
<dbReference type="Proteomes" id="UP000078542">
    <property type="component" value="Unassembled WGS sequence"/>
</dbReference>
<feature type="non-terminal residue" evidence="5">
    <location>
        <position position="1"/>
    </location>
</feature>
<evidence type="ECO:0000256" key="2">
    <source>
        <dbReference type="ARBA" id="ARBA00022833"/>
    </source>
</evidence>
<evidence type="ECO:0000313" key="5">
    <source>
        <dbReference type="EMBL" id="KYM98903.1"/>
    </source>
</evidence>
<feature type="domain" description="RING-type" evidence="4">
    <location>
        <begin position="13"/>
        <end position="57"/>
    </location>
</feature>
<gene>
    <name evidence="5" type="ORF">ALC62_10378</name>
</gene>
<reference evidence="5 6" key="1">
    <citation type="submission" date="2016-03" db="EMBL/GenBank/DDBJ databases">
        <title>Cyphomyrmex costatus WGS genome.</title>
        <authorList>
            <person name="Nygaard S."/>
            <person name="Hu H."/>
            <person name="Boomsma J."/>
            <person name="Zhang G."/>
        </authorList>
    </citation>
    <scope>NUCLEOTIDE SEQUENCE [LARGE SCALE GENOMIC DNA]</scope>
    <source>
        <strain evidence="5">MS0001</strain>
        <tissue evidence="5">Whole body</tissue>
    </source>
</reference>
<keyword evidence="1 3" id="KW-0479">Metal-binding</keyword>
<proteinExistence type="predicted"/>
<dbReference type="PROSITE" id="PS50089">
    <property type="entry name" value="ZF_RING_2"/>
    <property type="match status" value="1"/>
</dbReference>
<dbReference type="InterPro" id="IPR001841">
    <property type="entry name" value="Znf_RING"/>
</dbReference>
<evidence type="ECO:0000313" key="6">
    <source>
        <dbReference type="Proteomes" id="UP000078542"/>
    </source>
</evidence>
<evidence type="ECO:0000259" key="4">
    <source>
        <dbReference type="PROSITE" id="PS50089"/>
    </source>
</evidence>
<dbReference type="SUPFAM" id="SSF57850">
    <property type="entry name" value="RING/U-box"/>
    <property type="match status" value="1"/>
</dbReference>
<sequence length="152" mass="17611">RTISFESVDVSQCLICESKTNSSMMMKCRHTFCLQCFKNRLMISRKRDDSSICPVCNVAVTAIADRKESNSALSSALLSPIIYDKKCRTCSETYKNIIKCKHCKRRFCDNCWLNHVNDLRDELVNINDDLKTTAIRFEDKISNFQVYIVVIY</sequence>
<protein>
    <recommendedName>
        <fullName evidence="4">RING-type domain-containing protein</fullName>
    </recommendedName>
</protein>
<dbReference type="EMBL" id="KQ977901">
    <property type="protein sequence ID" value="KYM98903.1"/>
    <property type="molecule type" value="Genomic_DNA"/>
</dbReference>
<dbReference type="AlphaFoldDB" id="A0A151IDW6"/>
<keyword evidence="2" id="KW-0862">Zinc</keyword>
<accession>A0A151IDW6</accession>
<dbReference type="Gene3D" id="3.30.40.10">
    <property type="entry name" value="Zinc/RING finger domain, C3HC4 (zinc finger)"/>
    <property type="match status" value="1"/>
</dbReference>
<dbReference type="Pfam" id="PF13920">
    <property type="entry name" value="zf-C3HC4_3"/>
    <property type="match status" value="1"/>
</dbReference>
<organism evidence="5 6">
    <name type="scientific">Cyphomyrmex costatus</name>
    <dbReference type="NCBI Taxonomy" id="456900"/>
    <lineage>
        <taxon>Eukaryota</taxon>
        <taxon>Metazoa</taxon>
        <taxon>Ecdysozoa</taxon>
        <taxon>Arthropoda</taxon>
        <taxon>Hexapoda</taxon>
        <taxon>Insecta</taxon>
        <taxon>Pterygota</taxon>
        <taxon>Neoptera</taxon>
        <taxon>Endopterygota</taxon>
        <taxon>Hymenoptera</taxon>
        <taxon>Apocrita</taxon>
        <taxon>Aculeata</taxon>
        <taxon>Formicoidea</taxon>
        <taxon>Formicidae</taxon>
        <taxon>Myrmicinae</taxon>
        <taxon>Cyphomyrmex</taxon>
    </lineage>
</organism>
<keyword evidence="6" id="KW-1185">Reference proteome</keyword>
<dbReference type="GO" id="GO:0008270">
    <property type="term" value="F:zinc ion binding"/>
    <property type="evidence" value="ECO:0007669"/>
    <property type="project" value="UniProtKB-KW"/>
</dbReference>
<evidence type="ECO:0000256" key="1">
    <source>
        <dbReference type="ARBA" id="ARBA00022771"/>
    </source>
</evidence>
<dbReference type="InterPro" id="IPR013083">
    <property type="entry name" value="Znf_RING/FYVE/PHD"/>
</dbReference>
<keyword evidence="1 3" id="KW-0863">Zinc-finger</keyword>
<dbReference type="STRING" id="456900.A0A151IDW6"/>